<feature type="domain" description="Thioredoxin" evidence="10">
    <location>
        <begin position="9"/>
        <end position="145"/>
    </location>
</feature>
<evidence type="ECO:0000256" key="8">
    <source>
        <dbReference type="SAM" id="Phobius"/>
    </source>
</evidence>
<dbReference type="InterPro" id="IPR036249">
    <property type="entry name" value="Thioredoxin-like_sf"/>
</dbReference>
<name>A0A915HSV0_ROMCU</name>
<dbReference type="SUPFAM" id="SSF52833">
    <property type="entry name" value="Thioredoxin-like"/>
    <property type="match status" value="1"/>
</dbReference>
<dbReference type="WBParaSite" id="nRc.2.0.1.t04480-RA">
    <property type="protein sequence ID" value="nRc.2.0.1.t04480-RA"/>
    <property type="gene ID" value="nRc.2.0.1.g04480"/>
</dbReference>
<evidence type="ECO:0000256" key="1">
    <source>
        <dbReference type="ARBA" id="ARBA00001182"/>
    </source>
</evidence>
<comment type="catalytic activity">
    <reaction evidence="1">
        <text>Catalyzes the rearrangement of -S-S- bonds in proteins.</text>
        <dbReference type="EC" id="5.3.4.1"/>
    </reaction>
</comment>
<organism evidence="11 12">
    <name type="scientific">Romanomermis culicivorax</name>
    <name type="common">Nematode worm</name>
    <dbReference type="NCBI Taxonomy" id="13658"/>
    <lineage>
        <taxon>Eukaryota</taxon>
        <taxon>Metazoa</taxon>
        <taxon>Ecdysozoa</taxon>
        <taxon>Nematoda</taxon>
        <taxon>Enoplea</taxon>
        <taxon>Dorylaimia</taxon>
        <taxon>Mermithida</taxon>
        <taxon>Mermithoidea</taxon>
        <taxon>Mermithidae</taxon>
        <taxon>Romanomermis</taxon>
    </lineage>
</organism>
<evidence type="ECO:0000313" key="12">
    <source>
        <dbReference type="WBParaSite" id="nRc.2.0.1.t04480-RA"/>
    </source>
</evidence>
<dbReference type="PANTHER" id="PTHR18929:SF132">
    <property type="entry name" value="PROTEIN DISULFIDE-ISOMERASE A3"/>
    <property type="match status" value="1"/>
</dbReference>
<keyword evidence="8" id="KW-0472">Membrane</keyword>
<dbReference type="GO" id="GO:0006457">
    <property type="term" value="P:protein folding"/>
    <property type="evidence" value="ECO:0007669"/>
    <property type="project" value="TreeGrafter"/>
</dbReference>
<comment type="similarity">
    <text evidence="3">Belongs to the protein disulfide isomerase family.</text>
</comment>
<sequence length="145" mass="16751">MKVVQLMMIYLLTRASSCYEDDDDDDEDYIVDMDEANLDKAIKENPFIFVEFTSPSCTYCQRIEPAYEDAARQLVKEDARATIKFARLDATVSDELRRKYGVASYPTFKLFRHETPVLYNVFCLYCLCFCLCYSSACLSLSSLEV</sequence>
<dbReference type="GO" id="GO:0034976">
    <property type="term" value="P:response to endoplasmic reticulum stress"/>
    <property type="evidence" value="ECO:0007669"/>
    <property type="project" value="TreeGrafter"/>
</dbReference>
<dbReference type="Pfam" id="PF00085">
    <property type="entry name" value="Thioredoxin"/>
    <property type="match status" value="1"/>
</dbReference>
<evidence type="ECO:0000256" key="5">
    <source>
        <dbReference type="ARBA" id="ARBA00022824"/>
    </source>
</evidence>
<dbReference type="GO" id="GO:0003756">
    <property type="term" value="F:protein disulfide isomerase activity"/>
    <property type="evidence" value="ECO:0007669"/>
    <property type="project" value="UniProtKB-EC"/>
</dbReference>
<dbReference type="PANTHER" id="PTHR18929">
    <property type="entry name" value="PROTEIN DISULFIDE ISOMERASE"/>
    <property type="match status" value="1"/>
</dbReference>
<keyword evidence="7" id="KW-0676">Redox-active center</keyword>
<dbReference type="InterPro" id="IPR013766">
    <property type="entry name" value="Thioredoxin_domain"/>
</dbReference>
<evidence type="ECO:0000256" key="4">
    <source>
        <dbReference type="ARBA" id="ARBA00012723"/>
    </source>
</evidence>
<evidence type="ECO:0000259" key="10">
    <source>
        <dbReference type="PROSITE" id="PS51352"/>
    </source>
</evidence>
<dbReference type="GO" id="GO:0005788">
    <property type="term" value="C:endoplasmic reticulum lumen"/>
    <property type="evidence" value="ECO:0007669"/>
    <property type="project" value="UniProtKB-SubCell"/>
</dbReference>
<keyword evidence="11" id="KW-1185">Reference proteome</keyword>
<evidence type="ECO:0000313" key="11">
    <source>
        <dbReference type="Proteomes" id="UP000887565"/>
    </source>
</evidence>
<keyword evidence="8" id="KW-0812">Transmembrane</keyword>
<dbReference type="CDD" id="cd02961">
    <property type="entry name" value="PDI_a_family"/>
    <property type="match status" value="1"/>
</dbReference>
<reference evidence="12" key="1">
    <citation type="submission" date="2022-11" db="UniProtKB">
        <authorList>
            <consortium name="WormBaseParasite"/>
        </authorList>
    </citation>
    <scope>IDENTIFICATION</scope>
</reference>
<keyword evidence="6" id="KW-0413">Isomerase</keyword>
<feature type="signal peptide" evidence="9">
    <location>
        <begin position="1"/>
        <end position="18"/>
    </location>
</feature>
<evidence type="ECO:0000256" key="3">
    <source>
        <dbReference type="ARBA" id="ARBA00006347"/>
    </source>
</evidence>
<dbReference type="EC" id="5.3.4.1" evidence="4"/>
<evidence type="ECO:0000256" key="7">
    <source>
        <dbReference type="ARBA" id="ARBA00023284"/>
    </source>
</evidence>
<evidence type="ECO:0000256" key="6">
    <source>
        <dbReference type="ARBA" id="ARBA00023235"/>
    </source>
</evidence>
<dbReference type="Gene3D" id="3.40.30.10">
    <property type="entry name" value="Glutaredoxin"/>
    <property type="match status" value="1"/>
</dbReference>
<evidence type="ECO:0000256" key="2">
    <source>
        <dbReference type="ARBA" id="ARBA00004319"/>
    </source>
</evidence>
<feature type="chain" id="PRO_5036950409" description="protein disulfide-isomerase" evidence="9">
    <location>
        <begin position="19"/>
        <end position="145"/>
    </location>
</feature>
<evidence type="ECO:0000256" key="9">
    <source>
        <dbReference type="SAM" id="SignalP"/>
    </source>
</evidence>
<dbReference type="PROSITE" id="PS51352">
    <property type="entry name" value="THIOREDOXIN_2"/>
    <property type="match status" value="1"/>
</dbReference>
<dbReference type="OMA" id="ATIKFAR"/>
<protein>
    <recommendedName>
        <fullName evidence="4">protein disulfide-isomerase</fullName>
        <ecNumber evidence="4">5.3.4.1</ecNumber>
    </recommendedName>
</protein>
<keyword evidence="5" id="KW-0256">Endoplasmic reticulum</keyword>
<accession>A0A915HSV0</accession>
<keyword evidence="9" id="KW-0732">Signal</keyword>
<dbReference type="AlphaFoldDB" id="A0A915HSV0"/>
<proteinExistence type="inferred from homology"/>
<dbReference type="Proteomes" id="UP000887565">
    <property type="component" value="Unplaced"/>
</dbReference>
<keyword evidence="8" id="KW-1133">Transmembrane helix</keyword>
<comment type="subcellular location">
    <subcellularLocation>
        <location evidence="2">Endoplasmic reticulum lumen</location>
    </subcellularLocation>
</comment>
<feature type="transmembrane region" description="Helical" evidence="8">
    <location>
        <begin position="117"/>
        <end position="136"/>
    </location>
</feature>